<feature type="compositionally biased region" description="Acidic residues" evidence="1">
    <location>
        <begin position="98"/>
        <end position="110"/>
    </location>
</feature>
<feature type="region of interest" description="Disordered" evidence="1">
    <location>
        <begin position="85"/>
        <end position="149"/>
    </location>
</feature>
<feature type="compositionally biased region" description="Acidic residues" evidence="1">
    <location>
        <begin position="45"/>
        <end position="58"/>
    </location>
</feature>
<feature type="region of interest" description="Disordered" evidence="1">
    <location>
        <begin position="259"/>
        <end position="286"/>
    </location>
</feature>
<evidence type="ECO:0000313" key="2">
    <source>
        <dbReference type="EMBL" id="CED84955.1"/>
    </source>
</evidence>
<reference evidence="2" key="1">
    <citation type="submission" date="2014-08" db="EMBL/GenBank/DDBJ databases">
        <authorList>
            <person name="Sharma Rahul"/>
            <person name="Thines Marco"/>
        </authorList>
    </citation>
    <scope>NUCLEOTIDE SEQUENCE</scope>
</reference>
<sequence>MSTSVSIPAHLVSSPWLVFSTYPTETEAIDYFSFNPHPQWRSSEPSDDEEDEEDEDDVENHSGYDSPDDARFEIYEQDKFNQCKKPQGLRLKPASDEVWSEEDDDDEEGEDHWSDDGSSFAGTSDRTLVDFEFDESPPTTPGGDWTYAASTEAAPLPSVCSPLSEYTPFARSAITSDGGTRSNSPMSLSSSFSCSTGVSHTFPLTPIQETPSVHARVTSSSYSSHSREFTMVLPPLKKRFSLSSSSDMKVRPMRTSFIRPDVGDIPVHKAQGRKESVHVDTPFPSF</sequence>
<evidence type="ECO:0000256" key="1">
    <source>
        <dbReference type="SAM" id="MobiDB-lite"/>
    </source>
</evidence>
<name>A0A0F7SWH0_PHARH</name>
<dbReference type="EMBL" id="LN483332">
    <property type="protein sequence ID" value="CED84955.1"/>
    <property type="molecule type" value="Genomic_DNA"/>
</dbReference>
<proteinExistence type="predicted"/>
<accession>A0A0F7SWH0</accession>
<dbReference type="AlphaFoldDB" id="A0A0F7SWH0"/>
<organism evidence="2">
    <name type="scientific">Phaffia rhodozyma</name>
    <name type="common">Yeast</name>
    <name type="synonym">Xanthophyllomyces dendrorhous</name>
    <dbReference type="NCBI Taxonomy" id="264483"/>
    <lineage>
        <taxon>Eukaryota</taxon>
        <taxon>Fungi</taxon>
        <taxon>Dikarya</taxon>
        <taxon>Basidiomycota</taxon>
        <taxon>Agaricomycotina</taxon>
        <taxon>Tremellomycetes</taxon>
        <taxon>Cystofilobasidiales</taxon>
        <taxon>Mrakiaceae</taxon>
        <taxon>Phaffia</taxon>
    </lineage>
</organism>
<feature type="region of interest" description="Disordered" evidence="1">
    <location>
        <begin position="33"/>
        <end position="71"/>
    </location>
</feature>
<protein>
    <submittedName>
        <fullName evidence="2">Uncharacterized protein</fullName>
    </submittedName>
</protein>